<sequence length="94" mass="10341">MAHAKQDRQGHQAGVGWGAPAIARQGDTRNQIKGGSGESAEPQAYRGRKMDLETVIKELQKRVAHLETEIETEQLLKALRPGLLARLAEVFGLR</sequence>
<keyword evidence="1" id="KW-0175">Coiled coil</keyword>
<dbReference type="Proteomes" id="UP000245631">
    <property type="component" value="Unassembled WGS sequence"/>
</dbReference>
<feature type="compositionally biased region" description="Basic and acidic residues" evidence="2">
    <location>
        <begin position="1"/>
        <end position="10"/>
    </location>
</feature>
<evidence type="ECO:0000256" key="2">
    <source>
        <dbReference type="SAM" id="MobiDB-lite"/>
    </source>
</evidence>
<evidence type="ECO:0000256" key="1">
    <source>
        <dbReference type="SAM" id="Coils"/>
    </source>
</evidence>
<gene>
    <name evidence="3" type="ORF">C8D77_101252</name>
</gene>
<feature type="region of interest" description="Disordered" evidence="2">
    <location>
        <begin position="1"/>
        <end position="46"/>
    </location>
</feature>
<dbReference type="EMBL" id="QGGH01000001">
    <property type="protein sequence ID" value="PWJ93573.1"/>
    <property type="molecule type" value="Genomic_DNA"/>
</dbReference>
<proteinExistence type="predicted"/>
<accession>A0A8E2WFN7</accession>
<protein>
    <submittedName>
        <fullName evidence="3">Uncharacterized protein</fullName>
    </submittedName>
</protein>
<dbReference type="AlphaFoldDB" id="A0A8E2WFN7"/>
<comment type="caution">
    <text evidence="3">The sequence shown here is derived from an EMBL/GenBank/DDBJ whole genome shotgun (WGS) entry which is preliminary data.</text>
</comment>
<evidence type="ECO:0000313" key="4">
    <source>
        <dbReference type="Proteomes" id="UP000245631"/>
    </source>
</evidence>
<organism evidence="3 4">
    <name type="scientific">Rhizobium loti</name>
    <name type="common">Mesorhizobium loti</name>
    <dbReference type="NCBI Taxonomy" id="381"/>
    <lineage>
        <taxon>Bacteria</taxon>
        <taxon>Pseudomonadati</taxon>
        <taxon>Pseudomonadota</taxon>
        <taxon>Alphaproteobacteria</taxon>
        <taxon>Hyphomicrobiales</taxon>
        <taxon>Phyllobacteriaceae</taxon>
        <taxon>Mesorhizobium</taxon>
    </lineage>
</organism>
<name>A0A8E2WFN7_RHILI</name>
<feature type="coiled-coil region" evidence="1">
    <location>
        <begin position="49"/>
        <end position="76"/>
    </location>
</feature>
<evidence type="ECO:0000313" key="3">
    <source>
        <dbReference type="EMBL" id="PWJ93573.1"/>
    </source>
</evidence>
<reference evidence="3 4" key="1">
    <citation type="submission" date="2018-05" db="EMBL/GenBank/DDBJ databases">
        <title>Genomic Encyclopedia of Type Strains, Phase IV (KMG-IV): sequencing the most valuable type-strain genomes for metagenomic binning, comparative biology and taxonomic classification.</title>
        <authorList>
            <person name="Goeker M."/>
        </authorList>
    </citation>
    <scope>NUCLEOTIDE SEQUENCE [LARGE SCALE GENOMIC DNA]</scope>
    <source>
        <strain evidence="3 4">DSM 2626</strain>
    </source>
</reference>